<keyword evidence="3" id="KW-1185">Reference proteome</keyword>
<proteinExistence type="predicted"/>
<reference evidence="2 3" key="1">
    <citation type="submission" date="2019-03" db="EMBL/GenBank/DDBJ databases">
        <title>Genomic Encyclopedia of Type Strains, Phase IV (KMG-IV): sequencing the most valuable type-strain genomes for metagenomic binning, comparative biology and taxonomic classification.</title>
        <authorList>
            <person name="Goeker M."/>
        </authorList>
    </citation>
    <scope>NUCLEOTIDE SEQUENCE [LARGE SCALE GENOMIC DNA]</scope>
    <source>
        <strain evidence="2 3">DSM 19377</strain>
    </source>
</reference>
<dbReference type="Pfam" id="PF14179">
    <property type="entry name" value="YppG"/>
    <property type="match status" value="1"/>
</dbReference>
<accession>A0A4R2P6Z5</accession>
<dbReference type="AlphaFoldDB" id="A0A4R2P6Z5"/>
<gene>
    <name evidence="2" type="ORF">EV207_10853</name>
</gene>
<organism evidence="2 3">
    <name type="scientific">Scopulibacillus darangshiensis</name>
    <dbReference type="NCBI Taxonomy" id="442528"/>
    <lineage>
        <taxon>Bacteria</taxon>
        <taxon>Bacillati</taxon>
        <taxon>Bacillota</taxon>
        <taxon>Bacilli</taxon>
        <taxon>Bacillales</taxon>
        <taxon>Sporolactobacillaceae</taxon>
        <taxon>Scopulibacillus</taxon>
    </lineage>
</organism>
<comment type="caution">
    <text evidence="2">The sequence shown here is derived from an EMBL/GenBank/DDBJ whole genome shotgun (WGS) entry which is preliminary data.</text>
</comment>
<dbReference type="EMBL" id="SLXK01000008">
    <property type="protein sequence ID" value="TCP29761.1"/>
    <property type="molecule type" value="Genomic_DNA"/>
</dbReference>
<name>A0A4R2P6Z5_9BACL</name>
<dbReference type="OrthoDB" id="2697500at2"/>
<feature type="compositionally biased region" description="Low complexity" evidence="1">
    <location>
        <begin position="32"/>
        <end position="50"/>
    </location>
</feature>
<dbReference type="Proteomes" id="UP000295416">
    <property type="component" value="Unassembled WGS sequence"/>
</dbReference>
<sequence>MASSQSNEQNERLDPFTQLMFGPSMAPPSPQPQSQQPDNQEKQSSNKNNQFDLDKIMNGADQLFKVIDKTGPMLKQISPLLNLFKK</sequence>
<dbReference type="RefSeq" id="WP_132745327.1">
    <property type="nucleotide sequence ID" value="NZ_SLXK01000008.1"/>
</dbReference>
<protein>
    <submittedName>
        <fullName evidence="2">YppG-like protein</fullName>
    </submittedName>
</protein>
<evidence type="ECO:0000313" key="2">
    <source>
        <dbReference type="EMBL" id="TCP29761.1"/>
    </source>
</evidence>
<evidence type="ECO:0000313" key="3">
    <source>
        <dbReference type="Proteomes" id="UP000295416"/>
    </source>
</evidence>
<dbReference type="InterPro" id="IPR025555">
    <property type="entry name" value="YppG"/>
</dbReference>
<evidence type="ECO:0000256" key="1">
    <source>
        <dbReference type="SAM" id="MobiDB-lite"/>
    </source>
</evidence>
<feature type="region of interest" description="Disordered" evidence="1">
    <location>
        <begin position="1"/>
        <end position="50"/>
    </location>
</feature>